<accession>A0A853F039</accession>
<evidence type="ECO:0000313" key="1">
    <source>
        <dbReference type="EMBL" id="NYT26797.1"/>
    </source>
</evidence>
<proteinExistence type="predicted"/>
<comment type="caution">
    <text evidence="1">The sequence shown here is derived from an EMBL/GenBank/DDBJ whole genome shotgun (WGS) entry which is preliminary data.</text>
</comment>
<sequence>MIIFKRGVPSFSPHRKSGRHRRQYRLGLVRQHSHINAIKVATSVLLHKAGLE</sequence>
<reference evidence="1 2" key="1">
    <citation type="submission" date="2020-05" db="EMBL/GenBank/DDBJ databases">
        <title>Horizontal transmission and recombination maintain forever young bacterial symbiont genomes.</title>
        <authorList>
            <person name="Russell S.L."/>
            <person name="Pepper-Tunick E."/>
            <person name="Svedberg J."/>
            <person name="Byrne A."/>
            <person name="Ruelas Castillo J."/>
            <person name="Vollmers C."/>
            <person name="Beinart R.A."/>
            <person name="Corbett-Detig R."/>
        </authorList>
    </citation>
    <scope>NUCLEOTIDE SEQUENCE [LARGE SCALE GENOMIC DNA]</scope>
    <source>
        <strain evidence="1">455</strain>
    </source>
</reference>
<organism evidence="1 2">
    <name type="scientific">Candidatus Thiodubiliella endoseptemdiera</name>
    <dbReference type="NCBI Taxonomy" id="2738886"/>
    <lineage>
        <taxon>Bacteria</taxon>
        <taxon>Pseudomonadati</taxon>
        <taxon>Pseudomonadota</taxon>
        <taxon>Gammaproteobacteria</taxon>
        <taxon>Candidatus Pseudothioglobaceae</taxon>
        <taxon>Candidatus Thiodubiliella</taxon>
    </lineage>
</organism>
<dbReference type="AlphaFoldDB" id="A0A853F039"/>
<evidence type="ECO:0000313" key="2">
    <source>
        <dbReference type="Proteomes" id="UP000568751"/>
    </source>
</evidence>
<name>A0A853F039_9GAMM</name>
<dbReference type="EMBL" id="JACCHT010000001">
    <property type="protein sequence ID" value="NYT26797.1"/>
    <property type="molecule type" value="Genomic_DNA"/>
</dbReference>
<gene>
    <name evidence="1" type="ORF">H0A76_02075</name>
</gene>
<dbReference type="Proteomes" id="UP000568751">
    <property type="component" value="Unassembled WGS sequence"/>
</dbReference>
<protein>
    <submittedName>
        <fullName evidence="1">Uncharacterized protein</fullName>
    </submittedName>
</protein>